<dbReference type="Proteomes" id="UP000541444">
    <property type="component" value="Unassembled WGS sequence"/>
</dbReference>
<dbReference type="AlphaFoldDB" id="A0A7J7MAV8"/>
<dbReference type="GO" id="GO:0035493">
    <property type="term" value="P:SNARE complex assembly"/>
    <property type="evidence" value="ECO:0007669"/>
    <property type="project" value="TreeGrafter"/>
</dbReference>
<dbReference type="PANTHER" id="PTHR15157">
    <property type="entry name" value="UV RADIATION RESISTANCE-ASSOCIATED GENE PROTEIN"/>
    <property type="match status" value="1"/>
</dbReference>
<evidence type="ECO:0000313" key="3">
    <source>
        <dbReference type="Proteomes" id="UP000541444"/>
    </source>
</evidence>
<gene>
    <name evidence="2" type="ORF">GIB67_010462</name>
</gene>
<dbReference type="EMBL" id="JACGCM010001659">
    <property type="protein sequence ID" value="KAF6151888.1"/>
    <property type="molecule type" value="Genomic_DNA"/>
</dbReference>
<sequence length="354" mass="39496">MNSDTNQTKPEELLLLENNVKIIKWEDFEQELARLCSLSSALNDSKDLKLPLQHKLQPLIQARAKSLNRSNELEEMRQKLEARRLVMGNLLMRSKVAAGEVRKKEERLSMAVRSLLVAAKAHYVAYKHLQEVNRLLAEDWGHVRLNNLQKILRMRLQYLVGQVSALYPIKASVGPSGGENLHMSAIGSRAGSSARSEHTNSGPLAILGLQLTTFPLKKLGLFSGKKEIQRSATALGYVAHVVLLIASYLGVPLRYPLRLGGSRSYINDYAPSTDPSSSDPSSNPILFTNSRPTEFPLFLEGQDTTRAAYAVFLLNKDLEQLLNFIGVQSLGPRNVLANLKELLRTIHLYDYIGT</sequence>
<dbReference type="OrthoDB" id="72772at2759"/>
<dbReference type="GO" id="GO:0000149">
    <property type="term" value="F:SNARE binding"/>
    <property type="evidence" value="ECO:0007669"/>
    <property type="project" value="TreeGrafter"/>
</dbReference>
<evidence type="ECO:0008006" key="4">
    <source>
        <dbReference type="Google" id="ProtNLM"/>
    </source>
</evidence>
<evidence type="ECO:0000313" key="2">
    <source>
        <dbReference type="EMBL" id="KAF6151888.1"/>
    </source>
</evidence>
<keyword evidence="3" id="KW-1185">Reference proteome</keyword>
<dbReference type="GO" id="GO:0000323">
    <property type="term" value="C:lytic vacuole"/>
    <property type="evidence" value="ECO:0007669"/>
    <property type="project" value="TreeGrafter"/>
</dbReference>
<keyword evidence="1" id="KW-0472">Membrane</keyword>
<organism evidence="2 3">
    <name type="scientific">Kingdonia uniflora</name>
    <dbReference type="NCBI Taxonomy" id="39325"/>
    <lineage>
        <taxon>Eukaryota</taxon>
        <taxon>Viridiplantae</taxon>
        <taxon>Streptophyta</taxon>
        <taxon>Embryophyta</taxon>
        <taxon>Tracheophyta</taxon>
        <taxon>Spermatophyta</taxon>
        <taxon>Magnoliopsida</taxon>
        <taxon>Ranunculales</taxon>
        <taxon>Circaeasteraceae</taxon>
        <taxon>Kingdonia</taxon>
    </lineage>
</organism>
<protein>
    <recommendedName>
        <fullName evidence="4">UV radiation resistance-associated gene protein</fullName>
    </recommendedName>
</protein>
<proteinExistence type="predicted"/>
<comment type="caution">
    <text evidence="2">The sequence shown here is derived from an EMBL/GenBank/DDBJ whole genome shotgun (WGS) entry which is preliminary data.</text>
</comment>
<reference evidence="2 3" key="1">
    <citation type="journal article" date="2020" name="IScience">
        <title>Genome Sequencing of the Endangered Kingdonia uniflora (Circaeasteraceae, Ranunculales) Reveals Potential Mechanisms of Evolutionary Specialization.</title>
        <authorList>
            <person name="Sun Y."/>
            <person name="Deng T."/>
            <person name="Zhang A."/>
            <person name="Moore M.J."/>
            <person name="Landis J.B."/>
            <person name="Lin N."/>
            <person name="Zhang H."/>
            <person name="Zhang X."/>
            <person name="Huang J."/>
            <person name="Zhang X."/>
            <person name="Sun H."/>
            <person name="Wang H."/>
        </authorList>
    </citation>
    <scope>NUCLEOTIDE SEQUENCE [LARGE SCALE GENOMIC DNA]</scope>
    <source>
        <strain evidence="2">TB1705</strain>
        <tissue evidence="2">Leaf</tissue>
    </source>
</reference>
<keyword evidence="1" id="KW-0812">Transmembrane</keyword>
<dbReference type="GO" id="GO:0005768">
    <property type="term" value="C:endosome"/>
    <property type="evidence" value="ECO:0007669"/>
    <property type="project" value="TreeGrafter"/>
</dbReference>
<name>A0A7J7MAV8_9MAGN</name>
<dbReference type="PANTHER" id="PTHR15157:SF24">
    <property type="entry name" value="VACUOLAR PROTEIN SORTING 38"/>
    <property type="match status" value="1"/>
</dbReference>
<accession>A0A7J7MAV8</accession>
<keyword evidence="1" id="KW-1133">Transmembrane helix</keyword>
<evidence type="ECO:0000256" key="1">
    <source>
        <dbReference type="SAM" id="Phobius"/>
    </source>
</evidence>
<feature type="transmembrane region" description="Helical" evidence="1">
    <location>
        <begin position="234"/>
        <end position="253"/>
    </location>
</feature>